<keyword evidence="5 12" id="KW-0812">Transmembrane</keyword>
<comment type="subcellular location">
    <subcellularLocation>
        <location evidence="1">Endoplasmic reticulum membrane</location>
        <topology evidence="1">Multi-pass membrane protein</topology>
    </subcellularLocation>
</comment>
<dbReference type="InterPro" id="IPR032974">
    <property type="entry name" value="Polypren_kinase"/>
</dbReference>
<dbReference type="InterPro" id="IPR003594">
    <property type="entry name" value="HATPase_dom"/>
</dbReference>
<keyword evidence="16" id="KW-1185">Reference proteome</keyword>
<dbReference type="PROSITE" id="PS50109">
    <property type="entry name" value="HIS_KIN"/>
    <property type="match status" value="1"/>
</dbReference>
<feature type="domain" description="Histidine kinase" evidence="13">
    <location>
        <begin position="1555"/>
        <end position="1685"/>
    </location>
</feature>
<accession>A0A9P7AMT9</accession>
<dbReference type="GO" id="GO:0043048">
    <property type="term" value="P:dolichyl monophosphate biosynthetic process"/>
    <property type="evidence" value="ECO:0007669"/>
    <property type="project" value="TreeGrafter"/>
</dbReference>
<keyword evidence="9 12" id="KW-0472">Membrane</keyword>
<evidence type="ECO:0000256" key="1">
    <source>
        <dbReference type="ARBA" id="ARBA00004477"/>
    </source>
</evidence>
<evidence type="ECO:0000313" key="15">
    <source>
        <dbReference type="EMBL" id="KAG1791721.1"/>
    </source>
</evidence>
<dbReference type="Pfam" id="PF01590">
    <property type="entry name" value="GAF"/>
    <property type="match status" value="1"/>
</dbReference>
<dbReference type="SUPFAM" id="SSF55874">
    <property type="entry name" value="ATPase domain of HSP90 chaperone/DNA topoisomerase II/histidine kinase"/>
    <property type="match status" value="1"/>
</dbReference>
<dbReference type="GeneID" id="64594092"/>
<dbReference type="PANTHER" id="PTHR13205">
    <property type="entry name" value="TRANSMEMBRANE PROTEIN 15-RELATED"/>
    <property type="match status" value="1"/>
</dbReference>
<evidence type="ECO:0000259" key="13">
    <source>
        <dbReference type="PROSITE" id="PS50109"/>
    </source>
</evidence>
<dbReference type="SMART" id="SM00448">
    <property type="entry name" value="REC"/>
    <property type="match status" value="1"/>
</dbReference>
<feature type="transmembrane region" description="Helical" evidence="12">
    <location>
        <begin position="299"/>
        <end position="320"/>
    </location>
</feature>
<dbReference type="InterPro" id="IPR001789">
    <property type="entry name" value="Sig_transdc_resp-reg_receiver"/>
</dbReference>
<evidence type="ECO:0000256" key="12">
    <source>
        <dbReference type="SAM" id="Phobius"/>
    </source>
</evidence>
<keyword evidence="4" id="KW-0808">Transferase</keyword>
<proteinExistence type="inferred from homology"/>
<feature type="transmembrane region" description="Helical" evidence="12">
    <location>
        <begin position="255"/>
        <end position="279"/>
    </location>
</feature>
<dbReference type="InterPro" id="IPR011006">
    <property type="entry name" value="CheY-like_superfamily"/>
</dbReference>
<dbReference type="RefSeq" id="XP_041158486.1">
    <property type="nucleotide sequence ID" value="XM_041300328.1"/>
</dbReference>
<reference evidence="15" key="1">
    <citation type="journal article" date="2020" name="New Phytol.">
        <title>Comparative genomics reveals dynamic genome evolution in host specialist ectomycorrhizal fungi.</title>
        <authorList>
            <person name="Lofgren L.A."/>
            <person name="Nguyen N.H."/>
            <person name="Vilgalys R."/>
            <person name="Ruytinx J."/>
            <person name="Liao H.L."/>
            <person name="Branco S."/>
            <person name="Kuo A."/>
            <person name="LaButti K."/>
            <person name="Lipzen A."/>
            <person name="Andreopoulos W."/>
            <person name="Pangilinan J."/>
            <person name="Riley R."/>
            <person name="Hundley H."/>
            <person name="Na H."/>
            <person name="Barry K."/>
            <person name="Grigoriev I.V."/>
            <person name="Stajich J.E."/>
            <person name="Kennedy P.G."/>
        </authorList>
    </citation>
    <scope>NUCLEOTIDE SEQUENCE</scope>
    <source>
        <strain evidence="15">S12</strain>
    </source>
</reference>
<dbReference type="GO" id="GO:0000160">
    <property type="term" value="P:phosphorelay signal transduction system"/>
    <property type="evidence" value="ECO:0007669"/>
    <property type="project" value="InterPro"/>
</dbReference>
<dbReference type="Pfam" id="PF00072">
    <property type="entry name" value="Response_reg"/>
    <property type="match status" value="1"/>
</dbReference>
<dbReference type="Pfam" id="PF02518">
    <property type="entry name" value="HATPase_c"/>
    <property type="match status" value="1"/>
</dbReference>
<dbReference type="PROSITE" id="PS50110">
    <property type="entry name" value="RESPONSE_REGULATORY"/>
    <property type="match status" value="1"/>
</dbReference>
<keyword evidence="10" id="KW-0597">Phosphoprotein</keyword>
<evidence type="ECO:0000256" key="9">
    <source>
        <dbReference type="ARBA" id="ARBA00023136"/>
    </source>
</evidence>
<dbReference type="EMBL" id="JABBWE010000041">
    <property type="protein sequence ID" value="KAG1791721.1"/>
    <property type="molecule type" value="Genomic_DNA"/>
</dbReference>
<feature type="transmembrane region" description="Helical" evidence="12">
    <location>
        <begin position="167"/>
        <end position="187"/>
    </location>
</feature>
<evidence type="ECO:0000259" key="14">
    <source>
        <dbReference type="PROSITE" id="PS50110"/>
    </source>
</evidence>
<evidence type="ECO:0000256" key="6">
    <source>
        <dbReference type="ARBA" id="ARBA00022777"/>
    </source>
</evidence>
<protein>
    <recommendedName>
        <fullName evidence="3">dolichol kinase</fullName>
        <ecNumber evidence="3">2.7.1.108</ecNumber>
    </recommendedName>
</protein>
<dbReference type="PANTHER" id="PTHR13205:SF15">
    <property type="entry name" value="DOLICHOL KINASE"/>
    <property type="match status" value="1"/>
</dbReference>
<feature type="transmembrane region" description="Helical" evidence="12">
    <location>
        <begin position="409"/>
        <end position="429"/>
    </location>
</feature>
<evidence type="ECO:0000256" key="8">
    <source>
        <dbReference type="ARBA" id="ARBA00022989"/>
    </source>
</evidence>
<comment type="similarity">
    <text evidence="2">Belongs to the polyprenol kinase family.</text>
</comment>
<keyword evidence="6 15" id="KW-0418">Kinase</keyword>
<evidence type="ECO:0000313" key="16">
    <source>
        <dbReference type="Proteomes" id="UP000719766"/>
    </source>
</evidence>
<dbReference type="SUPFAM" id="SSF55781">
    <property type="entry name" value="GAF domain-like"/>
    <property type="match status" value="1"/>
</dbReference>
<dbReference type="OrthoDB" id="21225at2759"/>
<keyword evidence="8 12" id="KW-1133">Transmembrane helix</keyword>
<dbReference type="GO" id="GO:0004168">
    <property type="term" value="F:dolichol kinase activity"/>
    <property type="evidence" value="ECO:0007669"/>
    <property type="project" value="UniProtKB-EC"/>
</dbReference>
<feature type="region of interest" description="Disordered" evidence="11">
    <location>
        <begin position="965"/>
        <end position="985"/>
    </location>
</feature>
<feature type="transmembrane region" description="Helical" evidence="12">
    <location>
        <begin position="104"/>
        <end position="124"/>
    </location>
</feature>
<gene>
    <name evidence="15" type="ORF">HD556DRAFT_1309782</name>
</gene>
<feature type="transmembrane region" description="Helical" evidence="12">
    <location>
        <begin position="136"/>
        <end position="155"/>
    </location>
</feature>
<feature type="compositionally biased region" description="Low complexity" evidence="11">
    <location>
        <begin position="965"/>
        <end position="981"/>
    </location>
</feature>
<dbReference type="EC" id="2.7.1.108" evidence="3"/>
<keyword evidence="7" id="KW-0256">Endoplasmic reticulum</keyword>
<evidence type="ECO:0000256" key="7">
    <source>
        <dbReference type="ARBA" id="ARBA00022824"/>
    </source>
</evidence>
<dbReference type="InterPro" id="IPR036890">
    <property type="entry name" value="HATPase_C_sf"/>
</dbReference>
<feature type="transmembrane region" description="Helical" evidence="12">
    <location>
        <begin position="207"/>
        <end position="234"/>
    </location>
</feature>
<feature type="domain" description="Response regulatory" evidence="14">
    <location>
        <begin position="1936"/>
        <end position="2063"/>
    </location>
</feature>
<organism evidence="15 16">
    <name type="scientific">Suillus plorans</name>
    <dbReference type="NCBI Taxonomy" id="116603"/>
    <lineage>
        <taxon>Eukaryota</taxon>
        <taxon>Fungi</taxon>
        <taxon>Dikarya</taxon>
        <taxon>Basidiomycota</taxon>
        <taxon>Agaricomycotina</taxon>
        <taxon>Agaricomycetes</taxon>
        <taxon>Agaricomycetidae</taxon>
        <taxon>Boletales</taxon>
        <taxon>Suillineae</taxon>
        <taxon>Suillaceae</taxon>
        <taxon>Suillus</taxon>
    </lineage>
</organism>
<evidence type="ECO:0000256" key="3">
    <source>
        <dbReference type="ARBA" id="ARBA00012132"/>
    </source>
</evidence>
<evidence type="ECO:0000256" key="5">
    <source>
        <dbReference type="ARBA" id="ARBA00022692"/>
    </source>
</evidence>
<dbReference type="SMART" id="SM00387">
    <property type="entry name" value="HATPase_c"/>
    <property type="match status" value="1"/>
</dbReference>
<dbReference type="InterPro" id="IPR005467">
    <property type="entry name" value="His_kinase_dom"/>
</dbReference>
<sequence>MIALALLYSALRQVHSPSSDPNLPPPHWLIEAPSVLHNPRSPDSAIDALIQSRRGLVDYSTMCSFILLAQVCSSWIIETRYRGRPSVPEGERGSVPRSEMRRTWLYVLFTFVMTMLAMTVRYLFALVEIPIWRNISYLDIAIGSLFYQLCLYSALRLAHGGFTLGELALVCFGGLSLATELLGLTRARIWPKTAPFIETYRLPTPLLIFQIALIAGSFITGFLLSPLLALSRHIAQRPVRRLRLPQEKQQHRRALAAGFYIGTIIIVVGLIGWWTWWNLGRRNPWFWAILWLLEGRKKWSRPMLLAYWGLLGSISVAGWNRQLSRSRRYRHRNTSGGTQDNVIVPFAVNSNQKPQTEISSPTPTTTLGLTFPNLANLSNLSNGSQVATELLDAADKHVPTLGINARRKFFHALAVVMFLPGVAVDPAFTHLSFSAAFALFIFAEYVRYFAIYPFGAAVHLFMNEFLEQKDSGTAILSHFYLLTGCAGPLWLEDPSQLLQYTGILALGIGDALASIIGKRVGRHRWSSSSSKTLEGSAAFVMSLVGCAWLLRLCGLTEEFSKKNVNKNGRPTWCLTSNEARGCVGGALSKHANNPSSMKATDFTKIPLYSTITTDGTGHFVLNLPTGAVDTLHSYCINTSDYYHAILDNSRYSSRFTSIVSISRKAFFFATNVSNAHSTFAQATASMAEGTQSYLPPAPQVACLHDSHIPRSLDPRFSSKDVDDTRDTDALSMKSFEVRTADLAPSGSPYETLAAAASTLCATRPDIDAAEHDWATFMTAYALGQWHPHQTPRHPRSMMSTLIMRESSPRDNFALRHDPAPIIIESRQHSPPVSPAYHTFISSSVSNCSSNETEFKPAAEKAVMVSDFPSFIYPDKLLSKITPKSSSLSGRRFRKSFTDLRHATGGQPMHLPLDGTQSFSISPEATAAAATMRWAAARVNLSPLALPSPEHELTDPMRGVHAAIPGSHPATSSPPAHPTTPGMSRIRAGSFWEGTQDVEDESTVPTLPGSLPRTPLRNIAEGELYVSLPPPASVPLQRNYSPEPTEEGDYFTAVSTSASEPFPMTPDPAQLWQDNGRDRGLPGGRSVCDSVNSFRAGRSAKEEQMFLDLGYLAPPNPPDELERRRALYKFNLWNTGPDINFDRIAHLVKLVFNTKCVYISLIDGTDQWDDSKAQCKIDVLLCTRYIAKNFNLTVRRGDEPTVILDTKLDWRFAKNPLVTGFPNVRFYAAAPLRTSDGFNIGSLSLIDDSPRQDFAPRQRHTLKEFAAVVMREMELWRDKIQLRIRDKIQTSMEQFSRECLEIDQKDANMDDDPYANASMDRVYDRAARLVKRTLDVEEVVVMDVSHCEVLETLSAEATISVVMHRGDPQPRSTSRTLTADEYHKLNVFFDQYPDGKISEGILPVCFRPFIPTHIQYALTVPVFNIDKRPFALICAYNATDSSRRFILAAAELLSDTSLSHSQTSFLHTVQACGTSLVETVNHVLDFTKLSGNMKSGGVDNAITRSIVDLEQLVEEAIDGSWIGYCARTSAIRESEIGSVYAPALEQRSSSVMAAPASSKHVEIIVDIDRREGGWILKCDKGGIRRVLMNLFGNSLKFTTDGYVHVSLRQVSAPNEEPSMVELCVSDTGKNHLFHPFSQENPLQAGTGLGLAIVNSIVQSPSVGGKVEVSSEENVGTDIKITFQAESLEDGASALQTPFMFDSAIPTVTFLGFKQKSKGVQMLSDVLRKYLQDWWGFRVQTDGGELSDIVIINEDSSPVVTALEKMDYRRSFIILSSSRGSPRAMGICSSYESLGGFCRIVHKPGGPFRLRAALKQLLRARQRRQQRLPSFASSVTGISDDSISLHSCMLTDDLTNPDRHRRTSIDWGSHSRSALAFPNSPPEMPASPDVEEASSSPENTESDSTSSSTSNSTVTIGTDGILLESSIRTLDLNRPRPKILVVEDNNILRSLLIKWLMKKGFEYREAVDGRQGVETFESEGPFDSLLEFSVVLLDLSMPILDGLGATVEIRQLEKVRESRQPSVILALTGMSSLEDKRRAFEAGMSGYLVKPVAFKTLEEMFRKIGLS</sequence>
<evidence type="ECO:0000256" key="2">
    <source>
        <dbReference type="ARBA" id="ARBA00010794"/>
    </source>
</evidence>
<comment type="caution">
    <text evidence="15">The sequence shown here is derived from an EMBL/GenBank/DDBJ whole genome shotgun (WGS) entry which is preliminary data.</text>
</comment>
<feature type="region of interest" description="Disordered" evidence="11">
    <location>
        <begin position="1869"/>
        <end position="1913"/>
    </location>
</feature>
<evidence type="ECO:0000256" key="4">
    <source>
        <dbReference type="ARBA" id="ARBA00022679"/>
    </source>
</evidence>
<dbReference type="InterPro" id="IPR003018">
    <property type="entry name" value="GAF"/>
</dbReference>
<dbReference type="Gene3D" id="3.40.50.2300">
    <property type="match status" value="1"/>
</dbReference>
<feature type="compositionally biased region" description="Low complexity" evidence="11">
    <location>
        <begin position="1892"/>
        <end position="1911"/>
    </location>
</feature>
<evidence type="ECO:0000256" key="10">
    <source>
        <dbReference type="PROSITE-ProRule" id="PRU00169"/>
    </source>
</evidence>
<dbReference type="CDD" id="cd17546">
    <property type="entry name" value="REC_hyHK_CKI1_RcsC-like"/>
    <property type="match status" value="1"/>
</dbReference>
<name>A0A9P7AMT9_9AGAM</name>
<dbReference type="GO" id="GO:0005789">
    <property type="term" value="C:endoplasmic reticulum membrane"/>
    <property type="evidence" value="ECO:0007669"/>
    <property type="project" value="UniProtKB-SubCell"/>
</dbReference>
<feature type="modified residue" description="4-aspartylphosphate" evidence="10">
    <location>
        <position position="1992"/>
    </location>
</feature>
<dbReference type="Proteomes" id="UP000719766">
    <property type="component" value="Unassembled WGS sequence"/>
</dbReference>
<dbReference type="SUPFAM" id="SSF52172">
    <property type="entry name" value="CheY-like"/>
    <property type="match status" value="1"/>
</dbReference>
<dbReference type="Gene3D" id="3.30.565.10">
    <property type="entry name" value="Histidine kinase-like ATPase, C-terminal domain"/>
    <property type="match status" value="1"/>
</dbReference>
<evidence type="ECO:0000256" key="11">
    <source>
        <dbReference type="SAM" id="MobiDB-lite"/>
    </source>
</evidence>